<name>A0AA39R1N5_9LECA</name>
<dbReference type="PANTHER" id="PTHR33112:SF10">
    <property type="entry name" value="TOL"/>
    <property type="match status" value="1"/>
</dbReference>
<evidence type="ECO:0000313" key="2">
    <source>
        <dbReference type="EMBL" id="KAK0511776.1"/>
    </source>
</evidence>
<gene>
    <name evidence="2" type="ORF">JMJ35_006349</name>
</gene>
<reference evidence="2" key="1">
    <citation type="submission" date="2023-03" db="EMBL/GenBank/DDBJ databases">
        <title>Complete genome of Cladonia borealis.</title>
        <authorList>
            <person name="Park H."/>
        </authorList>
    </citation>
    <scope>NUCLEOTIDE SEQUENCE</scope>
    <source>
        <strain evidence="2">ANT050790</strain>
    </source>
</reference>
<dbReference type="EMBL" id="JAFEKC020000013">
    <property type="protein sequence ID" value="KAK0511776.1"/>
    <property type="molecule type" value="Genomic_DNA"/>
</dbReference>
<keyword evidence="3" id="KW-1185">Reference proteome</keyword>
<dbReference type="PANTHER" id="PTHR33112">
    <property type="entry name" value="DOMAIN PROTEIN, PUTATIVE-RELATED"/>
    <property type="match status" value="1"/>
</dbReference>
<protein>
    <recommendedName>
        <fullName evidence="1">Heterokaryon incompatibility domain-containing protein</fullName>
    </recommendedName>
</protein>
<feature type="domain" description="Heterokaryon incompatibility" evidence="1">
    <location>
        <begin position="201"/>
        <end position="356"/>
    </location>
</feature>
<dbReference type="InterPro" id="IPR010730">
    <property type="entry name" value="HET"/>
</dbReference>
<dbReference type="AlphaFoldDB" id="A0AA39R1N5"/>
<comment type="caution">
    <text evidence="2">The sequence shown here is derived from an EMBL/GenBank/DDBJ whole genome shotgun (WGS) entry which is preliminary data.</text>
</comment>
<accession>A0AA39R1N5</accession>
<evidence type="ECO:0000313" key="3">
    <source>
        <dbReference type="Proteomes" id="UP001166286"/>
    </source>
</evidence>
<dbReference type="Proteomes" id="UP001166286">
    <property type="component" value="Unassembled WGS sequence"/>
</dbReference>
<evidence type="ECO:0000259" key="1">
    <source>
        <dbReference type="Pfam" id="PF06985"/>
    </source>
</evidence>
<sequence length="671" mass="76291">MFCDKCDGVLNARFEPSYFDNEGDIRNAVYNHHETLSSLQASIEEGCLICCRLSSQIMLHQLIQSFQQNNQDSFTSAQIVQSSFEEDTEEENDSFSLNILPGHFGSIPLLELRFRPLSDATVNSSILSYRRLVSSSTNTQESKSLVANWLDMCEQKHLKCFPYRGSDWQPTRLLDLGSLSDSQTDRVRIIESQRESPTGPYVTLSHRWGGSDFYKLTKTTYANLRSGISSQILPRTFRDAVRATKRVLGVRYLWIDSLCIFQDPDDQSDWLKEALTMDKVYKTAFCNLSATGAADSSQGLFFDRRPEQSRPAEVTLTPSHFDPSASAHGYLMVEESASSRQLESTPLQRRGWVFQERLLARRNLHFCCDQLIWECKELYASETYPEGIEIGECVSPWTTLLNGDPPELGLGDEEFENHYHDIWCQIVFRYSECELTVPTDKVIALSGIAKRMREILQDEYVVGMWRRSLPHQLLWTAYSPSKAKQIAGSPDTYRSPSFSWFSTEGTVAMSRWRHQDSILFSVKDITLEYETTDTTGPVKNGHIILHGFVRTMRLYNETDEPSRTQVTIGGVKMNVFTVSLDSRMHGSFLKSSMPLSSDVYCLIARRNITATTYECLILDHVSSGRYKRIGICAVGPKERIATIVEQLPKSESPVPHLTYSTESKKSTVMLI</sequence>
<dbReference type="Pfam" id="PF06985">
    <property type="entry name" value="HET"/>
    <property type="match status" value="1"/>
</dbReference>
<organism evidence="2 3">
    <name type="scientific">Cladonia borealis</name>
    <dbReference type="NCBI Taxonomy" id="184061"/>
    <lineage>
        <taxon>Eukaryota</taxon>
        <taxon>Fungi</taxon>
        <taxon>Dikarya</taxon>
        <taxon>Ascomycota</taxon>
        <taxon>Pezizomycotina</taxon>
        <taxon>Lecanoromycetes</taxon>
        <taxon>OSLEUM clade</taxon>
        <taxon>Lecanoromycetidae</taxon>
        <taxon>Lecanorales</taxon>
        <taxon>Lecanorineae</taxon>
        <taxon>Cladoniaceae</taxon>
        <taxon>Cladonia</taxon>
    </lineage>
</organism>
<proteinExistence type="predicted"/>